<accession>A0A0E9T8H2</accession>
<organism evidence="1">
    <name type="scientific">Anguilla anguilla</name>
    <name type="common">European freshwater eel</name>
    <name type="synonym">Muraena anguilla</name>
    <dbReference type="NCBI Taxonomy" id="7936"/>
    <lineage>
        <taxon>Eukaryota</taxon>
        <taxon>Metazoa</taxon>
        <taxon>Chordata</taxon>
        <taxon>Craniata</taxon>
        <taxon>Vertebrata</taxon>
        <taxon>Euteleostomi</taxon>
        <taxon>Actinopterygii</taxon>
        <taxon>Neopterygii</taxon>
        <taxon>Teleostei</taxon>
        <taxon>Anguilliformes</taxon>
        <taxon>Anguillidae</taxon>
        <taxon>Anguilla</taxon>
    </lineage>
</organism>
<reference evidence="1" key="2">
    <citation type="journal article" date="2015" name="Fish Shellfish Immunol.">
        <title>Early steps in the European eel (Anguilla anguilla)-Vibrio vulnificus interaction in the gills: Role of the RtxA13 toxin.</title>
        <authorList>
            <person name="Callol A."/>
            <person name="Pajuelo D."/>
            <person name="Ebbesson L."/>
            <person name="Teles M."/>
            <person name="MacKenzie S."/>
            <person name="Amaro C."/>
        </authorList>
    </citation>
    <scope>NUCLEOTIDE SEQUENCE</scope>
</reference>
<evidence type="ECO:0000313" key="1">
    <source>
        <dbReference type="EMBL" id="JAH49974.1"/>
    </source>
</evidence>
<name>A0A0E9T8H2_ANGAN</name>
<protein>
    <submittedName>
        <fullName evidence="1">Uncharacterized protein</fullName>
    </submittedName>
</protein>
<dbReference type="EMBL" id="GBXM01058603">
    <property type="protein sequence ID" value="JAH49974.1"/>
    <property type="molecule type" value="Transcribed_RNA"/>
</dbReference>
<sequence>MQYFVVLSKYTISCTFTEIQFRSKYKHMFSGEICFLVVTHQHTKFCMTL</sequence>
<dbReference type="AlphaFoldDB" id="A0A0E9T8H2"/>
<reference evidence="1" key="1">
    <citation type="submission" date="2014-11" db="EMBL/GenBank/DDBJ databases">
        <authorList>
            <person name="Amaro Gonzalez C."/>
        </authorList>
    </citation>
    <scope>NUCLEOTIDE SEQUENCE</scope>
</reference>
<proteinExistence type="predicted"/>